<evidence type="ECO:0000313" key="4">
    <source>
        <dbReference type="Proteomes" id="UP000279271"/>
    </source>
</evidence>
<evidence type="ECO:0000313" key="3">
    <source>
        <dbReference type="EMBL" id="RMZ52669.1"/>
    </source>
</evidence>
<feature type="region of interest" description="Disordered" evidence="1">
    <location>
        <begin position="258"/>
        <end position="286"/>
    </location>
</feature>
<proteinExistence type="predicted"/>
<dbReference type="InterPro" id="IPR026907">
    <property type="entry name" value="GCIP-like"/>
</dbReference>
<organism evidence="3 4">
    <name type="scientific">Auxenochlorella protothecoides</name>
    <name type="common">Green microalga</name>
    <name type="synonym">Chlorella protothecoides</name>
    <dbReference type="NCBI Taxonomy" id="3075"/>
    <lineage>
        <taxon>Eukaryota</taxon>
        <taxon>Viridiplantae</taxon>
        <taxon>Chlorophyta</taxon>
        <taxon>core chlorophytes</taxon>
        <taxon>Trebouxiophyceae</taxon>
        <taxon>Chlorellales</taxon>
        <taxon>Chlorellaceae</taxon>
        <taxon>Auxenochlorella</taxon>
    </lineage>
</organism>
<name>A0A3M7KS40_AUXPR</name>
<feature type="non-terminal residue" evidence="3">
    <location>
        <position position="1"/>
    </location>
</feature>
<dbReference type="AlphaFoldDB" id="A0A3M7KS40"/>
<reference evidence="4" key="1">
    <citation type="journal article" date="2018" name="Algal Res.">
        <title>Characterization of plant carbon substrate utilization by Auxenochlorella protothecoides.</title>
        <authorList>
            <person name="Vogler B.W."/>
            <person name="Starkenburg S.R."/>
            <person name="Sudasinghe N."/>
            <person name="Schambach J.Y."/>
            <person name="Rollin J.A."/>
            <person name="Pattathil S."/>
            <person name="Barry A.N."/>
        </authorList>
    </citation>
    <scope>NUCLEOTIDE SEQUENCE [LARGE SCALE GENOMIC DNA]</scope>
    <source>
        <strain evidence="4">UTEX 25</strain>
    </source>
</reference>
<dbReference type="PANTHER" id="PTHR15492:SF1">
    <property type="entry name" value="CYCLIN-D1-BINDING PROTEIN 1"/>
    <property type="match status" value="1"/>
</dbReference>
<dbReference type="InterPro" id="IPR049317">
    <property type="entry name" value="GCIP-like_N"/>
</dbReference>
<evidence type="ECO:0000256" key="1">
    <source>
        <dbReference type="SAM" id="MobiDB-lite"/>
    </source>
</evidence>
<comment type="caution">
    <text evidence="3">The sequence shown here is derived from an EMBL/GenBank/DDBJ whole genome shotgun (WGS) entry which is preliminary data.</text>
</comment>
<gene>
    <name evidence="3" type="ORF">APUTEX25_000788</name>
</gene>
<dbReference type="EMBL" id="QOKY01000202">
    <property type="protein sequence ID" value="RMZ52669.1"/>
    <property type="molecule type" value="Genomic_DNA"/>
</dbReference>
<dbReference type="GO" id="GO:0005634">
    <property type="term" value="C:nucleus"/>
    <property type="evidence" value="ECO:0007669"/>
    <property type="project" value="TreeGrafter"/>
</dbReference>
<accession>A0A3M7KS40</accession>
<feature type="compositionally biased region" description="Basic and acidic residues" evidence="1">
    <location>
        <begin position="259"/>
        <end position="273"/>
    </location>
</feature>
<dbReference type="Proteomes" id="UP000279271">
    <property type="component" value="Unassembled WGS sequence"/>
</dbReference>
<sequence>APSIIKVESPCAVDALQKCLKANKGDHSKLRSGCEMGHKRVAVKDLHDQVMATLDEALGWVHDQRTHRVSECIEVSELEVAAVRGAVQSLKMGLVKLAVLRDGRSPAPPPKATGSLLHEVRDAARALGAAAAQCARRGGATLRKEVVRAMTAVVEPAKRVLASTGVPAPDPEAVLRAAALAVESCEDAERAAWTNREALGHSLDTVARMAEDARRELAELDLEPMSTGDCDGAEGVPEGGEGGLDACAAGQKAGNARARGGECEREGPGREQAQEGSGGESEELALSRADSDVAKAILEVLSRAAAMLSLLRPLLDEQPQGSFDWAEWEVLITNTNKLGESLDGLAVVVYPPLHPSEVREAGSEVNVHLHAMKDWRPEGLDARRYTGYLAAYDAVDGALTKLEEACQRMSMGNEFVDMTQKAPSSIRVEINCALNALQEPLKVRTGDNGKLYPGSAMGRKGRGTISVKGLQDQAAASLAQALERVRNTPICEDPRGEVSEAEVADARHAVATLRHSLVSLAALWDGRSPAPTPPVLESHLREVAAAGRALSTAASRCARSAGPTLHFWMRNLLASISEAAKQALASMGTLESRPDTLRRAVNLAMEACDAAERASWTNREVLARRLNGIVQLAEEARREVEELDLEPSPEDDYGCWDEVEGLASAQEEDQEGSDDDPGEVVVSRRDSITAKAILEVLSRAAEMLSLLRPLLEDQPQGLFDWMKWEVLIPKADHLVKSLGRQALLVYPPIDAGEVGQASRDVKARLMALEQAWDPMGLDALPSERFFAAHSAVEGALTELEKAWQMKYVCDKVAANMRKRSDAIAGWRLLPFC</sequence>
<protein>
    <recommendedName>
        <fullName evidence="2">Cyclin-D1-binding protein 1-like N-terminal domain-containing protein</fullName>
    </recommendedName>
</protein>
<feature type="domain" description="Cyclin-D1-binding protein 1-like N-terminal" evidence="2">
    <location>
        <begin position="96"/>
        <end position="220"/>
    </location>
</feature>
<dbReference type="Pfam" id="PF13324">
    <property type="entry name" value="GCIP_N"/>
    <property type="match status" value="1"/>
</dbReference>
<evidence type="ECO:0000259" key="2">
    <source>
        <dbReference type="Pfam" id="PF13324"/>
    </source>
</evidence>
<dbReference type="Gene3D" id="1.20.1410.10">
    <property type="entry name" value="I/LWEQ domain"/>
    <property type="match status" value="1"/>
</dbReference>
<dbReference type="PANTHER" id="PTHR15492">
    <property type="entry name" value="CYCLIN D1-BINDING PROTEIN 1"/>
    <property type="match status" value="1"/>
</dbReference>